<dbReference type="EMBL" id="ML978128">
    <property type="protein sequence ID" value="KAF2097271.1"/>
    <property type="molecule type" value="Genomic_DNA"/>
</dbReference>
<feature type="transmembrane region" description="Helical" evidence="3">
    <location>
        <begin position="330"/>
        <end position="352"/>
    </location>
</feature>
<dbReference type="GO" id="GO:0022857">
    <property type="term" value="F:transmembrane transporter activity"/>
    <property type="evidence" value="ECO:0007669"/>
    <property type="project" value="InterPro"/>
</dbReference>
<feature type="transmembrane region" description="Helical" evidence="3">
    <location>
        <begin position="187"/>
        <end position="207"/>
    </location>
</feature>
<dbReference type="PANTHER" id="PTHR42910:SF1">
    <property type="entry name" value="MAJOR FACILITATOR SUPERFAMILY (MFS) PROFILE DOMAIN-CONTAINING PROTEIN"/>
    <property type="match status" value="1"/>
</dbReference>
<gene>
    <name evidence="5" type="ORF">NA57DRAFT_41127</name>
</gene>
<evidence type="ECO:0000256" key="3">
    <source>
        <dbReference type="SAM" id="Phobius"/>
    </source>
</evidence>
<feature type="compositionally biased region" description="Basic and acidic residues" evidence="2">
    <location>
        <begin position="478"/>
        <end position="495"/>
    </location>
</feature>
<feature type="transmembrane region" description="Helical" evidence="3">
    <location>
        <begin position="136"/>
        <end position="167"/>
    </location>
</feature>
<feature type="domain" description="Major facilitator superfamily (MFS) profile" evidence="4">
    <location>
        <begin position="63"/>
        <end position="448"/>
    </location>
</feature>
<dbReference type="AlphaFoldDB" id="A0A9P4M412"/>
<keyword evidence="6" id="KW-1185">Reference proteome</keyword>
<comment type="subcellular location">
    <subcellularLocation>
        <location evidence="1">Membrane</location>
        <topology evidence="1">Multi-pass membrane protein</topology>
    </subcellularLocation>
</comment>
<comment type="caution">
    <text evidence="5">The sequence shown here is derived from an EMBL/GenBank/DDBJ whole genome shotgun (WGS) entry which is preliminary data.</text>
</comment>
<feature type="region of interest" description="Disordered" evidence="2">
    <location>
        <begin position="478"/>
        <end position="529"/>
    </location>
</feature>
<proteinExistence type="predicted"/>
<dbReference type="InterPro" id="IPR020846">
    <property type="entry name" value="MFS_dom"/>
</dbReference>
<organism evidence="5 6">
    <name type="scientific">Rhizodiscina lignyota</name>
    <dbReference type="NCBI Taxonomy" id="1504668"/>
    <lineage>
        <taxon>Eukaryota</taxon>
        <taxon>Fungi</taxon>
        <taxon>Dikarya</taxon>
        <taxon>Ascomycota</taxon>
        <taxon>Pezizomycotina</taxon>
        <taxon>Dothideomycetes</taxon>
        <taxon>Pleosporomycetidae</taxon>
        <taxon>Aulographales</taxon>
        <taxon>Rhizodiscinaceae</taxon>
        <taxon>Rhizodiscina</taxon>
    </lineage>
</organism>
<reference evidence="5" key="1">
    <citation type="journal article" date="2020" name="Stud. Mycol.">
        <title>101 Dothideomycetes genomes: a test case for predicting lifestyles and emergence of pathogens.</title>
        <authorList>
            <person name="Haridas S."/>
            <person name="Albert R."/>
            <person name="Binder M."/>
            <person name="Bloem J."/>
            <person name="Labutti K."/>
            <person name="Salamov A."/>
            <person name="Andreopoulos B."/>
            <person name="Baker S."/>
            <person name="Barry K."/>
            <person name="Bills G."/>
            <person name="Bluhm B."/>
            <person name="Cannon C."/>
            <person name="Castanera R."/>
            <person name="Culley D."/>
            <person name="Daum C."/>
            <person name="Ezra D."/>
            <person name="Gonzalez J."/>
            <person name="Henrissat B."/>
            <person name="Kuo A."/>
            <person name="Liang C."/>
            <person name="Lipzen A."/>
            <person name="Lutzoni F."/>
            <person name="Magnuson J."/>
            <person name="Mondo S."/>
            <person name="Nolan M."/>
            <person name="Ohm R."/>
            <person name="Pangilinan J."/>
            <person name="Park H.-J."/>
            <person name="Ramirez L."/>
            <person name="Alfaro M."/>
            <person name="Sun H."/>
            <person name="Tritt A."/>
            <person name="Yoshinaga Y."/>
            <person name="Zwiers L.-H."/>
            <person name="Turgeon B."/>
            <person name="Goodwin S."/>
            <person name="Spatafora J."/>
            <person name="Crous P."/>
            <person name="Grigoriev I."/>
        </authorList>
    </citation>
    <scope>NUCLEOTIDE SEQUENCE</scope>
    <source>
        <strain evidence="5">CBS 133067</strain>
    </source>
</reference>
<evidence type="ECO:0000313" key="5">
    <source>
        <dbReference type="EMBL" id="KAF2097271.1"/>
    </source>
</evidence>
<sequence>MLDEKAAAPAEQASSSSDSISSHEPQIEKSSKTLSLIWRKFYHAITYVPPNCRWDPENPPGFSMGLNVLFAFAGAFTVANLYYSHPILNILADTFHVPDEKVSEIPTVQQAGYAVGLLFLCPLADIFPRRPFTLSLVLFTATLWIGLCVTNSLAVFTGISFIISITTVTPQLMLPLVGELAPANRKATSLSIVVAGFIMGILIARLLSGTLTNFVTWRAIYWFSLGMQYLVFALMWLFMPDYPRTNTGIGYFKLLFSILTMLTKHPVLVQACLISICMSATFTSYWTTLTFLLAGAPYFYSPVVIGLFALLGMVPFFMSPLFARFITDRFIPHFSVILGDIIGLIGICIGTYAGTHTVAGPIIQAMLNDAGMQIAQVANRSAIYAVEPKGRNRINTAFMVATFLGQLMGTAAGNHIYAEGGWIASGSTSVGFSVLALIFCALRGPNETGWIGWGGGWSFTKPREEGPIAPGAPEVEVDIEKGSLKEMTNTEKALEEIAEEDEIENDESKEEEHDRSRDLEKSDLSIEKA</sequence>
<dbReference type="CDD" id="cd17324">
    <property type="entry name" value="MFS_NepI_like"/>
    <property type="match status" value="1"/>
</dbReference>
<feature type="compositionally biased region" description="Basic and acidic residues" evidence="2">
    <location>
        <begin position="510"/>
        <end position="529"/>
    </location>
</feature>
<dbReference type="Gene3D" id="1.20.1250.20">
    <property type="entry name" value="MFS general substrate transporter like domains"/>
    <property type="match status" value="1"/>
</dbReference>
<feature type="transmembrane region" description="Helical" evidence="3">
    <location>
        <begin position="64"/>
        <end position="83"/>
    </location>
</feature>
<evidence type="ECO:0000256" key="2">
    <source>
        <dbReference type="SAM" id="MobiDB-lite"/>
    </source>
</evidence>
<accession>A0A9P4M412</accession>
<keyword evidence="3" id="KW-0472">Membrane</keyword>
<feature type="compositionally biased region" description="Low complexity" evidence="2">
    <location>
        <begin position="7"/>
        <end position="22"/>
    </location>
</feature>
<dbReference type="SUPFAM" id="SSF103473">
    <property type="entry name" value="MFS general substrate transporter"/>
    <property type="match status" value="1"/>
</dbReference>
<evidence type="ECO:0000259" key="4">
    <source>
        <dbReference type="PROSITE" id="PS50850"/>
    </source>
</evidence>
<feature type="transmembrane region" description="Helical" evidence="3">
    <location>
        <begin position="422"/>
        <end position="442"/>
    </location>
</feature>
<feature type="transmembrane region" description="Helical" evidence="3">
    <location>
        <begin position="396"/>
        <end position="416"/>
    </location>
</feature>
<protein>
    <submittedName>
        <fullName evidence="5">MFS general substrate transporter</fullName>
    </submittedName>
</protein>
<keyword evidence="3" id="KW-1133">Transmembrane helix</keyword>
<dbReference type="GO" id="GO:0016020">
    <property type="term" value="C:membrane"/>
    <property type="evidence" value="ECO:0007669"/>
    <property type="project" value="UniProtKB-SubCell"/>
</dbReference>
<evidence type="ECO:0000313" key="6">
    <source>
        <dbReference type="Proteomes" id="UP000799772"/>
    </source>
</evidence>
<evidence type="ECO:0000256" key="1">
    <source>
        <dbReference type="ARBA" id="ARBA00004141"/>
    </source>
</evidence>
<keyword evidence="3" id="KW-0812">Transmembrane</keyword>
<feature type="transmembrane region" description="Helical" evidence="3">
    <location>
        <begin position="219"/>
        <end position="239"/>
    </location>
</feature>
<feature type="region of interest" description="Disordered" evidence="2">
    <location>
        <begin position="1"/>
        <end position="27"/>
    </location>
</feature>
<feature type="compositionally biased region" description="Acidic residues" evidence="2">
    <location>
        <begin position="496"/>
        <end position="509"/>
    </location>
</feature>
<name>A0A9P4M412_9PEZI</name>
<dbReference type="InterPro" id="IPR011701">
    <property type="entry name" value="MFS"/>
</dbReference>
<dbReference type="InterPro" id="IPR036259">
    <property type="entry name" value="MFS_trans_sf"/>
</dbReference>
<dbReference type="OrthoDB" id="2105912at2759"/>
<dbReference type="Proteomes" id="UP000799772">
    <property type="component" value="Unassembled WGS sequence"/>
</dbReference>
<dbReference type="PANTHER" id="PTHR42910">
    <property type="entry name" value="TRANSPORTER SCO4007-RELATED"/>
    <property type="match status" value="1"/>
</dbReference>
<dbReference type="PROSITE" id="PS50850">
    <property type="entry name" value="MFS"/>
    <property type="match status" value="1"/>
</dbReference>
<feature type="transmembrane region" description="Helical" evidence="3">
    <location>
        <begin position="298"/>
        <end position="318"/>
    </location>
</feature>
<dbReference type="Pfam" id="PF07690">
    <property type="entry name" value="MFS_1"/>
    <property type="match status" value="1"/>
</dbReference>